<keyword evidence="9" id="KW-1185">Reference proteome</keyword>
<feature type="compositionally biased region" description="Low complexity" evidence="6">
    <location>
        <begin position="1251"/>
        <end position="1275"/>
    </location>
</feature>
<dbReference type="RefSeq" id="XP_050560990.1">
    <property type="nucleotide sequence ID" value="XM_050705033.1"/>
</dbReference>
<feature type="domain" description="Chitin-binding type-2" evidence="8">
    <location>
        <begin position="591"/>
        <end position="651"/>
    </location>
</feature>
<feature type="domain" description="Chitin-binding type-2" evidence="8">
    <location>
        <begin position="1628"/>
        <end position="1693"/>
    </location>
</feature>
<dbReference type="SMART" id="SM00494">
    <property type="entry name" value="ChtBD2"/>
    <property type="match status" value="15"/>
</dbReference>
<dbReference type="InterPro" id="IPR002557">
    <property type="entry name" value="Chitin-bd_dom"/>
</dbReference>
<feature type="region of interest" description="Disordered" evidence="6">
    <location>
        <begin position="1221"/>
        <end position="1275"/>
    </location>
</feature>
<feature type="region of interest" description="Disordered" evidence="6">
    <location>
        <begin position="651"/>
        <end position="727"/>
    </location>
</feature>
<evidence type="ECO:0000313" key="10">
    <source>
        <dbReference type="RefSeq" id="XP_050560990.1"/>
    </source>
</evidence>
<feature type="domain" description="Chitin-binding type-2" evidence="8">
    <location>
        <begin position="1274"/>
        <end position="1334"/>
    </location>
</feature>
<feature type="region of interest" description="Disordered" evidence="6">
    <location>
        <begin position="503"/>
        <end position="598"/>
    </location>
</feature>
<dbReference type="PANTHER" id="PTHR23301">
    <property type="entry name" value="CHITIN BINDING PERITROPHIN-A"/>
    <property type="match status" value="1"/>
</dbReference>
<feature type="compositionally biased region" description="Polar residues" evidence="6">
    <location>
        <begin position="1374"/>
        <end position="1390"/>
    </location>
</feature>
<dbReference type="PROSITE" id="PS50940">
    <property type="entry name" value="CHIT_BIND_II"/>
    <property type="match status" value="15"/>
</dbReference>
<feature type="compositionally biased region" description="Polar residues" evidence="6">
    <location>
        <begin position="1329"/>
        <end position="1365"/>
    </location>
</feature>
<feature type="compositionally biased region" description="Polar residues" evidence="6">
    <location>
        <begin position="1442"/>
        <end position="1451"/>
    </location>
</feature>
<feature type="compositionally biased region" description="Low complexity" evidence="6">
    <location>
        <begin position="805"/>
        <end position="830"/>
    </location>
</feature>
<feature type="domain" description="Chitin-binding type-2" evidence="8">
    <location>
        <begin position="55"/>
        <end position="117"/>
    </location>
</feature>
<name>A0A9R0F6H5_SPOFR</name>
<evidence type="ECO:0000256" key="4">
    <source>
        <dbReference type="ARBA" id="ARBA00023157"/>
    </source>
</evidence>
<feature type="compositionally biased region" description="Polar residues" evidence="6">
    <location>
        <begin position="906"/>
        <end position="917"/>
    </location>
</feature>
<feature type="compositionally biased region" description="Low complexity" evidence="6">
    <location>
        <begin position="934"/>
        <end position="946"/>
    </location>
</feature>
<feature type="compositionally biased region" description="Low complexity" evidence="6">
    <location>
        <begin position="705"/>
        <end position="715"/>
    </location>
</feature>
<dbReference type="InterPro" id="IPR036508">
    <property type="entry name" value="Chitin-bd_dom_sf"/>
</dbReference>
<feature type="compositionally biased region" description="Low complexity" evidence="6">
    <location>
        <begin position="1025"/>
        <end position="1053"/>
    </location>
</feature>
<dbReference type="GO" id="GO:0008061">
    <property type="term" value="F:chitin binding"/>
    <property type="evidence" value="ECO:0007669"/>
    <property type="project" value="UniProtKB-KW"/>
</dbReference>
<feature type="compositionally biased region" description="Polar residues" evidence="6">
    <location>
        <begin position="586"/>
        <end position="598"/>
    </location>
</feature>
<sequence length="2198" mass="239234">MDSTIRRLCTLYTFVLLLLIVEATDTNNNETTQERRQSRVTGRIVKLYSGTRPEPILCAGEGFQADPRDCAVFYRCMKSGNGKFTVFRFQCGPGTVYDPDTEVCNHPRSTRRSECGGLLPAPPVDRLNNNVIEGAHNEIPSPITSTPILLQSTTVAKPSSTTKITWTPSSSTLSTSTKRQVSEVPSLFTNLYPWESTVGHTTMDYTRNPVPLLQSTATQKPSYTEASKIIPQSTPTVVPHSNSQDNICTSDGFMGDSENCRKFYRCVANQRGTYTRFEFSCSESTVWDDDTQSCNHAWAVKRSRCGRSNQNNHVATNTNTEIPQTDRTDKTIQQQLQISYGSKVTQTQTQISNGSVIQNQTQINFGDRLNQNKDTKAKQNQTQISHGSAISQTQTQIDYSDKAVQTQLQIDHSKQSSQSQTQIHESTTNGPSKSTQSSSNNAGNTCERSGFMGDANDCKKFYRCVDNGRGGYTKFEFSCGEGTVWDQTIEACNHAWAVKECGGKGTSGTTSTTQAAASTSQSTQNYHTTASAPPQTTSETVTQDYEDNGYGQQNPNPTSSPSTTLSTTSSSTTLSTTSSSTTSTTAKPPSNGNCQSSGFIGDPNDCKVFYRCVENGRGSFTKYEFKCGEGTVWDPDLEACNHAWAVKRCGGSASPDVSHTETTTEKQNIQSTTNTLSSTQSSSEMPATQNDDYDTGYGQNNNDVTTSSTSTTTTTKQPQNSGNICQSSGFMGDRNDCKKFYRCVDNGNGGFTRYEFTCGEGTVWDPKIEACNHAWAVENCGGSAGGQQESTTQSKPTTINEIVASSTTQSDQSTVSSTPLPSSTISTSTTAGSVPVASTDCKNSGFMGDPNDCKKFYRCVDNGKGSYTKYEFSCGEGTVWDQKIEACNHAWAVENCGGSGSSSSSQQETSTQLQPTMSDEIDNGYPSNIDTDSDTTTQSTTTHSTSEGPKVPSSNNNCVSSGFMGDKNNCKKFYRCVDNGNGGYTRYEFDCGEGTLWDQSIEACNHAWAVKDCGATSDNTVQKPTESSTQASSTTETEIGYPQSTEKTSTSTTQRNPESDTSEICSKEGFIGDKNNCKKFYRCVDNGRGGYTKYEFTCGDGTYWNQEILSCDHDTSDKTCGGAESSSSTQSHEPEHDEIYTESSSTSSSTTTERNENQTQKPQVSSDVCESEGFYGDKNDCKKFYRCVDNGKGGYTKYDFTCGEGTVWDQEIQACNHASSNQNCSYSTVPASSTSTTTSTTNRPAPVTDNSMTTASQTQHTTETTQTSSSSSSSQQCSSEGFFAVPNDCKKFIRCVSNDKGGYTKYEFSCGDGTVWVQDILACDHDTGDTNCSSQTTSRPVTTEGNQQTTEKNEASSSTTESQTIDKQEDEYDNTNSEKPPPTSSGQCTSEGFYGNENDCRQFYRCVDNGKGGYTKYDFTCGEGTAWDADVQTCNHIDQVKSCQGGSQSQPVMHDEDNRPTEASSTSSSSTTAASTSSSGTTVSSTSSSTTSSSESDHTTSANKDTCNSEGYFGNSQDCKKFYRCVDNGKGSYTKYDFTCGEGTIWDQDITTCNHPQDVANPSCNQQQDGSSSSSTESSPSSSSSPSDTTSTSSSSSSSSSTQSTTESSQSSSNCSQENSSKKPQNQNITCDKAGYYPNPNDCKKFYRCVDWDGDGKRFSVYHFECGEGTIWDPAVETCNHEESVYPPRDCSGSESQSANPPATEGTTTTQQETTSTQESTSTQSTSTSQSSTEETTQSSTTESTTTEQSTTSEQTTTQQSTTSEQTTSSQTSQATTESSTTEQTTEQTTQSSSSSQTTTEQSTTSEQTTTQQSTTSEQTTTQQSTTSEQTTQESTTSEQTTQSSTTTEESQQSTTEQSTTTEGTTEQSTTEQSTTEQSTTEQSTTEQSTTEQSTTEQSTTEQSTTEQSATEQSTTEQSTTEQSTTEKSTTEQSTTEQSTTEQSTTEQSTTEQSTTDQSTTEQSTTEQSTTEQSTTEQSTTEQSTTEQSTTEQSTTEQSTTEQSTTEQSNDNSTTESKCPETNEDQSLFVCPTSFRRHPKYCNLFYQCDEDDDTHDVKIAVFTCPNNTIYDESQTRCVEESKADKKCDGKIAQKRRFKRLDKNYKEPIVVTKESQACPGTGYFSFEKDSECSPAFLKCKKDKRNVIRGLVYRCPKGYVYWSISKRCEPVDSVRDCKRSQNNWSGRWEIPVERRNVAPS</sequence>
<dbReference type="OrthoDB" id="6020543at2759"/>
<feature type="compositionally biased region" description="Low complexity" evidence="6">
    <location>
        <begin position="1563"/>
        <end position="1619"/>
    </location>
</feature>
<keyword evidence="4" id="KW-1015">Disulfide bond</keyword>
<feature type="domain" description="Chitin-binding type-2" evidence="8">
    <location>
        <begin position="2028"/>
        <end position="2089"/>
    </location>
</feature>
<feature type="compositionally biased region" description="Polar residues" evidence="6">
    <location>
        <begin position="1221"/>
        <end position="1231"/>
    </location>
</feature>
<dbReference type="Gene3D" id="2.170.140.10">
    <property type="entry name" value="Chitin binding domain"/>
    <property type="match status" value="14"/>
</dbReference>
<feature type="domain" description="Chitin-binding type-2" evidence="8">
    <location>
        <begin position="1385"/>
        <end position="1445"/>
    </location>
</feature>
<feature type="region of interest" description="Disordered" evidence="6">
    <location>
        <begin position="1442"/>
        <end position="1507"/>
    </location>
</feature>
<evidence type="ECO:0000256" key="2">
    <source>
        <dbReference type="ARBA" id="ARBA00022729"/>
    </source>
</evidence>
<feature type="compositionally biased region" description="Low complexity" evidence="6">
    <location>
        <begin position="1461"/>
        <end position="1502"/>
    </location>
</feature>
<feature type="chain" id="PRO_5040155965" evidence="7">
    <location>
        <begin position="24"/>
        <end position="2198"/>
    </location>
</feature>
<dbReference type="PANTHER" id="PTHR23301:SF0">
    <property type="entry name" value="CHITIN-BINDING TYPE-2 DOMAIN-CONTAINING PROTEIN-RELATED"/>
    <property type="match status" value="1"/>
</dbReference>
<feature type="compositionally biased region" description="Polar residues" evidence="6">
    <location>
        <begin position="716"/>
        <end position="727"/>
    </location>
</feature>
<feature type="signal peptide" evidence="7">
    <location>
        <begin position="1"/>
        <end position="23"/>
    </location>
</feature>
<keyword evidence="2 7" id="KW-0732">Signal</keyword>
<feature type="compositionally biased region" description="Polar residues" evidence="6">
    <location>
        <begin position="525"/>
        <end position="543"/>
    </location>
</feature>
<feature type="compositionally biased region" description="Low complexity" evidence="6">
    <location>
        <begin position="1141"/>
        <end position="1152"/>
    </location>
</feature>
<feature type="region of interest" description="Disordered" evidence="6">
    <location>
        <begin position="804"/>
        <end position="835"/>
    </location>
</feature>
<dbReference type="Pfam" id="PF01607">
    <property type="entry name" value="CBM_14"/>
    <property type="match status" value="13"/>
</dbReference>
<feature type="domain" description="Chitin-binding type-2" evidence="8">
    <location>
        <begin position="443"/>
        <end position="503"/>
    </location>
</feature>
<feature type="compositionally biased region" description="Polar residues" evidence="6">
    <location>
        <begin position="378"/>
        <end position="443"/>
    </location>
</feature>
<feature type="compositionally biased region" description="Low complexity" evidence="6">
    <location>
        <begin position="1232"/>
        <end position="1241"/>
    </location>
</feature>
<keyword evidence="1" id="KW-0147">Chitin-binding</keyword>
<accession>A0A9R0F6H5</accession>
<dbReference type="GeneID" id="118264181"/>
<feature type="region of interest" description="Disordered" evidence="6">
    <location>
        <begin position="1683"/>
        <end position="2023"/>
    </location>
</feature>
<evidence type="ECO:0000256" key="6">
    <source>
        <dbReference type="SAM" id="MobiDB-lite"/>
    </source>
</evidence>
<feature type="region of interest" description="Disordered" evidence="6">
    <location>
        <begin position="373"/>
        <end position="443"/>
    </location>
</feature>
<feature type="compositionally biased region" description="Low complexity" evidence="6">
    <location>
        <begin position="671"/>
        <end position="683"/>
    </location>
</feature>
<gene>
    <name evidence="10" type="primary">LOC118264181</name>
</gene>
<feature type="domain" description="Chitin-binding type-2" evidence="8">
    <location>
        <begin position="2114"/>
        <end position="2177"/>
    </location>
</feature>
<feature type="domain" description="Chitin-binding type-2" evidence="8">
    <location>
        <begin position="1062"/>
        <end position="1122"/>
    </location>
</feature>
<feature type="compositionally biased region" description="Polar residues" evidence="6">
    <location>
        <begin position="1157"/>
        <end position="1168"/>
    </location>
</feature>
<dbReference type="InterPro" id="IPR051940">
    <property type="entry name" value="Chitin_bind-dev_reg"/>
</dbReference>
<feature type="region of interest" description="Disordered" evidence="6">
    <location>
        <begin position="1329"/>
        <end position="1390"/>
    </location>
</feature>
<feature type="domain" description="Chitin-binding type-2" evidence="8">
    <location>
        <begin position="838"/>
        <end position="898"/>
    </location>
</feature>
<evidence type="ECO:0000256" key="7">
    <source>
        <dbReference type="SAM" id="SignalP"/>
    </source>
</evidence>
<feature type="domain" description="Chitin-binding type-2" evidence="8">
    <location>
        <begin position="1166"/>
        <end position="1226"/>
    </location>
</feature>
<evidence type="ECO:0000256" key="5">
    <source>
        <dbReference type="ARBA" id="ARBA00023180"/>
    </source>
</evidence>
<reference evidence="10" key="1">
    <citation type="submission" date="2025-08" db="UniProtKB">
        <authorList>
            <consortium name="RefSeq"/>
        </authorList>
    </citation>
    <scope>IDENTIFICATION</scope>
    <source>
        <tissue evidence="10">Whole larval tissue</tissue>
    </source>
</reference>
<feature type="domain" description="Chitin-binding type-2" evidence="8">
    <location>
        <begin position="1504"/>
        <end position="1566"/>
    </location>
</feature>
<feature type="domain" description="Chitin-binding type-2" evidence="8">
    <location>
        <begin position="245"/>
        <end position="307"/>
    </location>
</feature>
<dbReference type="GO" id="GO:0005576">
    <property type="term" value="C:extracellular region"/>
    <property type="evidence" value="ECO:0007669"/>
    <property type="project" value="InterPro"/>
</dbReference>
<proteinExistence type="predicted"/>
<protein>
    <submittedName>
        <fullName evidence="10">Serine-rich adhesin for platelets-like</fullName>
    </submittedName>
</protein>
<dbReference type="Proteomes" id="UP000829999">
    <property type="component" value="Chromosome 26"/>
</dbReference>
<feature type="compositionally biased region" description="Low complexity" evidence="6">
    <location>
        <begin position="1704"/>
        <end position="2009"/>
    </location>
</feature>
<feature type="domain" description="Chitin-binding type-2" evidence="8">
    <location>
        <begin position="955"/>
        <end position="1015"/>
    </location>
</feature>
<evidence type="ECO:0000313" key="9">
    <source>
        <dbReference type="Proteomes" id="UP000829999"/>
    </source>
</evidence>
<dbReference type="SUPFAM" id="SSF57625">
    <property type="entry name" value="Invertebrate chitin-binding proteins"/>
    <property type="match status" value="14"/>
</dbReference>
<feature type="region of interest" description="Disordered" evidence="6">
    <location>
        <begin position="898"/>
        <end position="956"/>
    </location>
</feature>
<feature type="domain" description="Chitin-binding type-2" evidence="8">
    <location>
        <begin position="722"/>
        <end position="782"/>
    </location>
</feature>
<feature type="region of interest" description="Disordered" evidence="6">
    <location>
        <begin position="1559"/>
        <end position="1629"/>
    </location>
</feature>
<feature type="compositionally biased region" description="Low complexity" evidence="6">
    <location>
        <begin position="507"/>
        <end position="524"/>
    </location>
</feature>
<keyword evidence="3" id="KW-0677">Repeat</keyword>
<feature type="compositionally biased region" description="Low complexity" evidence="6">
    <location>
        <begin position="557"/>
        <end position="585"/>
    </location>
</feature>
<keyword evidence="5" id="KW-0325">Glycoprotein</keyword>
<evidence type="ECO:0000259" key="8">
    <source>
        <dbReference type="PROSITE" id="PS50940"/>
    </source>
</evidence>
<organism evidence="9 10">
    <name type="scientific">Spodoptera frugiperda</name>
    <name type="common">Fall armyworm</name>
    <dbReference type="NCBI Taxonomy" id="7108"/>
    <lineage>
        <taxon>Eukaryota</taxon>
        <taxon>Metazoa</taxon>
        <taxon>Ecdysozoa</taxon>
        <taxon>Arthropoda</taxon>
        <taxon>Hexapoda</taxon>
        <taxon>Insecta</taxon>
        <taxon>Pterygota</taxon>
        <taxon>Neoptera</taxon>
        <taxon>Endopterygota</taxon>
        <taxon>Lepidoptera</taxon>
        <taxon>Glossata</taxon>
        <taxon>Ditrysia</taxon>
        <taxon>Noctuoidea</taxon>
        <taxon>Noctuidae</taxon>
        <taxon>Amphipyrinae</taxon>
        <taxon>Spodoptera</taxon>
    </lineage>
</organism>
<evidence type="ECO:0000256" key="1">
    <source>
        <dbReference type="ARBA" id="ARBA00022669"/>
    </source>
</evidence>
<feature type="region of interest" description="Disordered" evidence="6">
    <location>
        <begin position="1122"/>
        <end position="1169"/>
    </location>
</feature>
<dbReference type="FunFam" id="2.170.140.10:FF:000006">
    <property type="entry name" value="Mucin related 89F, isoform B"/>
    <property type="match status" value="11"/>
</dbReference>
<evidence type="ECO:0000256" key="3">
    <source>
        <dbReference type="ARBA" id="ARBA00022737"/>
    </source>
</evidence>
<feature type="region of interest" description="Disordered" evidence="6">
    <location>
        <begin position="1019"/>
        <end position="1065"/>
    </location>
</feature>